<dbReference type="SUPFAM" id="SSF48208">
    <property type="entry name" value="Six-hairpin glycosidases"/>
    <property type="match status" value="1"/>
</dbReference>
<evidence type="ECO:0000256" key="2">
    <source>
        <dbReference type="ARBA" id="ARBA00009699"/>
    </source>
</evidence>
<evidence type="ECO:0000256" key="9">
    <source>
        <dbReference type="SAM" id="SignalP"/>
    </source>
</evidence>
<keyword evidence="11" id="KW-1185">Reference proteome</keyword>
<evidence type="ECO:0000256" key="6">
    <source>
        <dbReference type="ARBA" id="ARBA00023180"/>
    </source>
</evidence>
<dbReference type="Pfam" id="PF03663">
    <property type="entry name" value="Glyco_hydro_76"/>
    <property type="match status" value="2"/>
</dbReference>
<dbReference type="GO" id="GO:0009272">
    <property type="term" value="P:fungal-type cell wall biogenesis"/>
    <property type="evidence" value="ECO:0007669"/>
    <property type="project" value="TreeGrafter"/>
</dbReference>
<organism evidence="10 11">
    <name type="scientific">Puccinia sorghi</name>
    <dbReference type="NCBI Taxonomy" id="27349"/>
    <lineage>
        <taxon>Eukaryota</taxon>
        <taxon>Fungi</taxon>
        <taxon>Dikarya</taxon>
        <taxon>Basidiomycota</taxon>
        <taxon>Pucciniomycotina</taxon>
        <taxon>Pucciniomycetes</taxon>
        <taxon>Pucciniales</taxon>
        <taxon>Pucciniaceae</taxon>
        <taxon>Puccinia</taxon>
    </lineage>
</organism>
<evidence type="ECO:0000256" key="4">
    <source>
        <dbReference type="ARBA" id="ARBA00022729"/>
    </source>
</evidence>
<dbReference type="AlphaFoldDB" id="A0A0L6V8K5"/>
<feature type="signal peptide" evidence="9">
    <location>
        <begin position="1"/>
        <end position="30"/>
    </location>
</feature>
<gene>
    <name evidence="10" type="ORF">VP01_223g1</name>
</gene>
<feature type="region of interest" description="Disordered" evidence="8">
    <location>
        <begin position="105"/>
        <end position="128"/>
    </location>
</feature>
<dbReference type="PANTHER" id="PTHR12145:SF36">
    <property type="entry name" value="MANNAN ENDO-1,6-ALPHA-MANNOSIDASE DCW1"/>
    <property type="match status" value="1"/>
</dbReference>
<keyword evidence="6" id="KW-0325">Glycoprotein</keyword>
<evidence type="ECO:0000256" key="8">
    <source>
        <dbReference type="SAM" id="MobiDB-lite"/>
    </source>
</evidence>
<dbReference type="InterPro" id="IPR005198">
    <property type="entry name" value="Glyco_hydro_76"/>
</dbReference>
<evidence type="ECO:0000256" key="5">
    <source>
        <dbReference type="ARBA" id="ARBA00022801"/>
    </source>
</evidence>
<evidence type="ECO:0000256" key="3">
    <source>
        <dbReference type="ARBA" id="ARBA00012350"/>
    </source>
</evidence>
<dbReference type="VEuPathDB" id="FungiDB:VP01_223g1"/>
<dbReference type="GO" id="GO:0008496">
    <property type="term" value="F:mannan endo-1,6-alpha-mannosidase activity"/>
    <property type="evidence" value="ECO:0007669"/>
    <property type="project" value="UniProtKB-EC"/>
</dbReference>
<dbReference type="OrthoDB" id="9984024at2759"/>
<dbReference type="EMBL" id="LAVV01007103">
    <property type="protein sequence ID" value="KNZ57103.1"/>
    <property type="molecule type" value="Genomic_DNA"/>
</dbReference>
<evidence type="ECO:0000256" key="7">
    <source>
        <dbReference type="ARBA" id="ARBA00023295"/>
    </source>
</evidence>
<dbReference type="STRING" id="27349.A0A0L6V8K5"/>
<feature type="chain" id="PRO_5005567891" description="mannan endo-1,6-alpha-mannosidase" evidence="9">
    <location>
        <begin position="31"/>
        <end position="573"/>
    </location>
</feature>
<evidence type="ECO:0000256" key="1">
    <source>
        <dbReference type="ARBA" id="ARBA00001452"/>
    </source>
</evidence>
<dbReference type="InterPro" id="IPR014480">
    <property type="entry name" value="Mannan-1_6-alpha_mannosidase"/>
</dbReference>
<feature type="compositionally biased region" description="Basic and acidic residues" evidence="8">
    <location>
        <begin position="105"/>
        <end position="118"/>
    </location>
</feature>
<keyword evidence="4 9" id="KW-0732">Signal</keyword>
<evidence type="ECO:0000313" key="10">
    <source>
        <dbReference type="EMBL" id="KNZ57103.1"/>
    </source>
</evidence>
<evidence type="ECO:0000313" key="11">
    <source>
        <dbReference type="Proteomes" id="UP000037035"/>
    </source>
</evidence>
<comment type="caution">
    <text evidence="10">The sequence shown here is derived from an EMBL/GenBank/DDBJ whole genome shotgun (WGS) entry which is preliminary data.</text>
</comment>
<proteinExistence type="inferred from homology"/>
<sequence length="573" mass="64605">MPAGALHPARRDCWMRHRRALLLIIALLEAWIRDRPAAVNDFYCQLWGRGIARAFLPSPLQTSHARRRSHNIRAQCGLAAQEPLHGKGGAVGECVESCFNIKPKSEPLPEEDAGRQPEQEAGSIGTELHPPTCPDAHLQLKDAKQEVWLHQRPAIMRCLYGILTIGLISMARADVSYVHSLDIDDINQLRQATRAAMKNLMSYFTPNPRGIFNETETPWHESGMIWDMHFDYARWTGDEQYLGIVTQALVNQSNGDRHDFLCDGCREQWNDDILWPSQVNIPPPQVSYLFRKLTSNSPFFFEKIIQAVVAAAEFYGPNAALPNSNETWINLADKTFQEAGSQEDDKCGGGIYWYRDRADRKGTYKSFITHAEFISQGARNYLITQDANTLSEAKRILDWVISSGLANPETGVLLDGMSTGNCQEFTTRQWTYNYGQWLGSLAWMHKASGEQRYLDMAAPYLDYSQRTFAASDTSGIIAELCERDTSCNRDQQGFKAIYVRNLAYLHQETNNSTMKKAIENIIDTSVQAMAGRSCDSKWSCSGIWTEVTPRIKKSIRGHHVSTALLVAAMGIRE</sequence>
<dbReference type="EC" id="3.2.1.101" evidence="3"/>
<dbReference type="GO" id="GO:0016052">
    <property type="term" value="P:carbohydrate catabolic process"/>
    <property type="evidence" value="ECO:0007669"/>
    <property type="project" value="InterPro"/>
</dbReference>
<keyword evidence="7" id="KW-0326">Glycosidase</keyword>
<comment type="catalytic activity">
    <reaction evidence="1">
        <text>Random hydrolysis of (1-&gt;6)-alpha-D-mannosidic linkages in unbranched (1-&gt;6)-mannans.</text>
        <dbReference type="EC" id="3.2.1.101"/>
    </reaction>
</comment>
<name>A0A0L6V8K5_9BASI</name>
<dbReference type="PANTHER" id="PTHR12145">
    <property type="entry name" value="MANNAN ENDO-1,6-ALPHA-MANNOSIDASE DCW1"/>
    <property type="match status" value="1"/>
</dbReference>
<keyword evidence="5" id="KW-0378">Hydrolase</keyword>
<comment type="similarity">
    <text evidence="2">Belongs to the glycosyl hydrolase 76 family.</text>
</comment>
<reference evidence="10 11" key="1">
    <citation type="submission" date="2015-08" db="EMBL/GenBank/DDBJ databases">
        <title>Next Generation Sequencing and Analysis of the Genome of Puccinia sorghi L Schw, the Causal Agent of Maize Common Rust.</title>
        <authorList>
            <person name="Rochi L."/>
            <person name="Burguener G."/>
            <person name="Darino M."/>
            <person name="Turjanski A."/>
            <person name="Kreff E."/>
            <person name="Dieguez M.J."/>
            <person name="Sacco F."/>
        </authorList>
    </citation>
    <scope>NUCLEOTIDE SEQUENCE [LARGE SCALE GENOMIC DNA]</scope>
    <source>
        <strain evidence="10 11">RO10H11247</strain>
    </source>
</reference>
<dbReference type="InterPro" id="IPR008928">
    <property type="entry name" value="6-hairpin_glycosidase_sf"/>
</dbReference>
<dbReference type="Proteomes" id="UP000037035">
    <property type="component" value="Unassembled WGS sequence"/>
</dbReference>
<protein>
    <recommendedName>
        <fullName evidence="3">mannan endo-1,6-alpha-mannosidase</fullName>
        <ecNumber evidence="3">3.2.1.101</ecNumber>
    </recommendedName>
</protein>
<accession>A0A0L6V8K5</accession>
<dbReference type="Gene3D" id="1.50.10.20">
    <property type="match status" value="1"/>
</dbReference>